<name>A0A438HTB7_VITVI</name>
<accession>A0A438HTB7</accession>
<proteinExistence type="predicted"/>
<protein>
    <recommendedName>
        <fullName evidence="1">R13L1/DRL21-like LRR repeat region domain-containing protein</fullName>
    </recommendedName>
</protein>
<gene>
    <name evidence="2" type="ORF">CK203_057214</name>
</gene>
<evidence type="ECO:0000313" key="3">
    <source>
        <dbReference type="Proteomes" id="UP000288805"/>
    </source>
</evidence>
<dbReference type="AlphaFoldDB" id="A0A438HTB7"/>
<dbReference type="Proteomes" id="UP000288805">
    <property type="component" value="Unassembled WGS sequence"/>
</dbReference>
<reference evidence="2 3" key="1">
    <citation type="journal article" date="2018" name="PLoS Genet.">
        <title>Population sequencing reveals clonal diversity and ancestral inbreeding in the grapevine cultivar Chardonnay.</title>
        <authorList>
            <person name="Roach M.J."/>
            <person name="Johnson D.L."/>
            <person name="Bohlmann J."/>
            <person name="van Vuuren H.J."/>
            <person name="Jones S.J."/>
            <person name="Pretorius I.S."/>
            <person name="Schmidt S.A."/>
            <person name="Borneman A.R."/>
        </authorList>
    </citation>
    <scope>NUCLEOTIDE SEQUENCE [LARGE SCALE GENOMIC DNA]</scope>
    <source>
        <strain evidence="3">cv. Chardonnay</strain>
        <tissue evidence="2">Leaf</tissue>
    </source>
</reference>
<evidence type="ECO:0000313" key="2">
    <source>
        <dbReference type="EMBL" id="RVW87712.1"/>
    </source>
</evidence>
<dbReference type="InterPro" id="IPR056789">
    <property type="entry name" value="LRR_R13L1-DRL21"/>
</dbReference>
<feature type="domain" description="R13L1/DRL21-like LRR repeat region" evidence="1">
    <location>
        <begin position="25"/>
        <end position="74"/>
    </location>
</feature>
<comment type="caution">
    <text evidence="2">The sequence shown here is derived from an EMBL/GenBank/DDBJ whole genome shotgun (WGS) entry which is preliminary data.</text>
</comment>
<evidence type="ECO:0000259" key="1">
    <source>
        <dbReference type="Pfam" id="PF25019"/>
    </source>
</evidence>
<organism evidence="2 3">
    <name type="scientific">Vitis vinifera</name>
    <name type="common">Grape</name>
    <dbReference type="NCBI Taxonomy" id="29760"/>
    <lineage>
        <taxon>Eukaryota</taxon>
        <taxon>Viridiplantae</taxon>
        <taxon>Streptophyta</taxon>
        <taxon>Embryophyta</taxon>
        <taxon>Tracheophyta</taxon>
        <taxon>Spermatophyta</taxon>
        <taxon>Magnoliopsida</taxon>
        <taxon>eudicotyledons</taxon>
        <taxon>Gunneridae</taxon>
        <taxon>Pentapetalae</taxon>
        <taxon>rosids</taxon>
        <taxon>Vitales</taxon>
        <taxon>Vitaceae</taxon>
        <taxon>Viteae</taxon>
        <taxon>Vitis</taxon>
    </lineage>
</organism>
<sequence length="102" mass="11748">MLQTLPLFFVGNNSRNSSDKRIGRLNELKCINSLRGELAIVRLSNMRGGALDSKEANLKGKQCLHSLRLYWLEPIKWMIWDFEPERNNVEEAESATQVQRSS</sequence>
<dbReference type="EMBL" id="QGNW01000181">
    <property type="protein sequence ID" value="RVW87712.1"/>
    <property type="molecule type" value="Genomic_DNA"/>
</dbReference>
<dbReference type="Pfam" id="PF25019">
    <property type="entry name" value="LRR_R13L1-DRL21"/>
    <property type="match status" value="1"/>
</dbReference>